<dbReference type="Proteomes" id="UP000663852">
    <property type="component" value="Unassembled WGS sequence"/>
</dbReference>
<accession>A0A814VI81</accession>
<evidence type="ECO:0000313" key="2">
    <source>
        <dbReference type="Proteomes" id="UP000663852"/>
    </source>
</evidence>
<sequence length="79" mass="9509">MQTDKTLPFHIRNRYQIYDQKECSKTPYAFDSHDESKRHSVNKLTIAIRKLIYVANEDILVLGILYVYFDEYKHENNLL</sequence>
<protein>
    <submittedName>
        <fullName evidence="1">Uncharacterized protein</fullName>
    </submittedName>
</protein>
<organism evidence="1 2">
    <name type="scientific">Adineta ricciae</name>
    <name type="common">Rotifer</name>
    <dbReference type="NCBI Taxonomy" id="249248"/>
    <lineage>
        <taxon>Eukaryota</taxon>
        <taxon>Metazoa</taxon>
        <taxon>Spiralia</taxon>
        <taxon>Gnathifera</taxon>
        <taxon>Rotifera</taxon>
        <taxon>Eurotatoria</taxon>
        <taxon>Bdelloidea</taxon>
        <taxon>Adinetida</taxon>
        <taxon>Adinetidae</taxon>
        <taxon>Adineta</taxon>
    </lineage>
</organism>
<name>A0A814VI81_ADIRI</name>
<evidence type="ECO:0000313" key="1">
    <source>
        <dbReference type="EMBL" id="CAF1187465.1"/>
    </source>
</evidence>
<dbReference type="EMBL" id="CAJNOJ010000140">
    <property type="protein sequence ID" value="CAF1187465.1"/>
    <property type="molecule type" value="Genomic_DNA"/>
</dbReference>
<proteinExistence type="predicted"/>
<reference evidence="1" key="1">
    <citation type="submission" date="2021-02" db="EMBL/GenBank/DDBJ databases">
        <authorList>
            <person name="Nowell W R."/>
        </authorList>
    </citation>
    <scope>NUCLEOTIDE SEQUENCE</scope>
</reference>
<comment type="caution">
    <text evidence="1">The sequence shown here is derived from an EMBL/GenBank/DDBJ whole genome shotgun (WGS) entry which is preliminary data.</text>
</comment>
<dbReference type="AlphaFoldDB" id="A0A814VI81"/>
<gene>
    <name evidence="1" type="ORF">EDS130_LOCUS24608</name>
</gene>